<name>A0A517V9C7_9PLAN</name>
<keyword evidence="2" id="KW-1185">Reference proteome</keyword>
<dbReference type="AlphaFoldDB" id="A0A517V9C7"/>
<sequence>MTDSLLKTRQRLSLEQRTQLINMIMLQLELNARVCDIKTECAAETGLKPRSIERYIQKARREIAARDSSQQTAACLELLMILEEKRTEQLFADSVNFYQNIIADPNTGTREQLQARERLDKLLGLYR</sequence>
<gene>
    <name evidence="1" type="ORF">Pan161_12290</name>
</gene>
<proteinExistence type="predicted"/>
<organism evidence="1 2">
    <name type="scientific">Gimesia algae</name>
    <dbReference type="NCBI Taxonomy" id="2527971"/>
    <lineage>
        <taxon>Bacteria</taxon>
        <taxon>Pseudomonadati</taxon>
        <taxon>Planctomycetota</taxon>
        <taxon>Planctomycetia</taxon>
        <taxon>Planctomycetales</taxon>
        <taxon>Planctomycetaceae</taxon>
        <taxon>Gimesia</taxon>
    </lineage>
</organism>
<dbReference type="KEGG" id="gax:Pan161_12290"/>
<reference evidence="1 2" key="1">
    <citation type="submission" date="2019-02" db="EMBL/GenBank/DDBJ databases">
        <title>Deep-cultivation of Planctomycetes and their phenomic and genomic characterization uncovers novel biology.</title>
        <authorList>
            <person name="Wiegand S."/>
            <person name="Jogler M."/>
            <person name="Boedeker C."/>
            <person name="Pinto D."/>
            <person name="Vollmers J."/>
            <person name="Rivas-Marin E."/>
            <person name="Kohn T."/>
            <person name="Peeters S.H."/>
            <person name="Heuer A."/>
            <person name="Rast P."/>
            <person name="Oberbeckmann S."/>
            <person name="Bunk B."/>
            <person name="Jeske O."/>
            <person name="Meyerdierks A."/>
            <person name="Storesund J.E."/>
            <person name="Kallscheuer N."/>
            <person name="Luecker S."/>
            <person name="Lage O.M."/>
            <person name="Pohl T."/>
            <person name="Merkel B.J."/>
            <person name="Hornburger P."/>
            <person name="Mueller R.-W."/>
            <person name="Bruemmer F."/>
            <person name="Labrenz M."/>
            <person name="Spormann A.M."/>
            <person name="Op den Camp H."/>
            <person name="Overmann J."/>
            <person name="Amann R."/>
            <person name="Jetten M.S.M."/>
            <person name="Mascher T."/>
            <person name="Medema M.H."/>
            <person name="Devos D.P."/>
            <person name="Kaster A.-K."/>
            <person name="Ovreas L."/>
            <person name="Rohde M."/>
            <person name="Galperin M.Y."/>
            <person name="Jogler C."/>
        </authorList>
    </citation>
    <scope>NUCLEOTIDE SEQUENCE [LARGE SCALE GENOMIC DNA]</scope>
    <source>
        <strain evidence="1 2">Pan161</strain>
    </source>
</reference>
<protein>
    <submittedName>
        <fullName evidence="1">Uncharacterized protein</fullName>
    </submittedName>
</protein>
<dbReference type="Proteomes" id="UP000316855">
    <property type="component" value="Chromosome"/>
</dbReference>
<evidence type="ECO:0000313" key="2">
    <source>
        <dbReference type="Proteomes" id="UP000316855"/>
    </source>
</evidence>
<accession>A0A517V9C7</accession>
<dbReference type="EMBL" id="CP036343">
    <property type="protein sequence ID" value="QDT89597.1"/>
    <property type="molecule type" value="Genomic_DNA"/>
</dbReference>
<evidence type="ECO:0000313" key="1">
    <source>
        <dbReference type="EMBL" id="QDT89597.1"/>
    </source>
</evidence>
<dbReference type="OrthoDB" id="9883207at2"/>
<dbReference type="RefSeq" id="WP_145224958.1">
    <property type="nucleotide sequence ID" value="NZ_CP036343.1"/>
</dbReference>